<dbReference type="Pfam" id="PF00855">
    <property type="entry name" value="PWWP"/>
    <property type="match status" value="1"/>
</dbReference>
<sequence>MKLAIITVNSDSIVESKAKARISESGIYGSNGEKNLDLGVSDEARVSSLEMDSGAPENEVDARVSEGWRSEEARVRVSDAIDGGVGRVGKEMESRGFEIEDESNASINHYDAQDDRFDFQDDKGEHVEKSKTSEYTSLLSEFDDFVANENDGASGGFGMSRALSYGFEVGDMVWGKVKSHPWWPGHIFNEAFASPSVRRARREGYVLVAFFGDSSYGWFDPAELIPFDLYFAEKSSQTNSRNFVKAVEEAVDEASRRRGLALACKCRNPYNFRVTSVQGYFVVDVPDYEPGGVYSANQIKKERDGFKPSETLAFVKQLALVPRGGEQKSINFLKNKATLFAHRKAVFEEFDETYAQAFGVQPGRQSRQLVHLDQTIKAPPRAPLSGPLVIAEALGGGKSSVKPVKIKDPLKKDRYLFKRRDETNNSETHQGSPGQAISSAPSVYMDESVTAVAGDYVLQKRVPPAPVKQIPAKHEVAYVSKDVAISSLEGIAKEESIDRAAAYSSPPGHQDISFDKEKDFLQGTNDSLGPGEFVSPTSTGWSDLSRDKVFSRVTDDASQAFRQEAEPKILRPYEGLQKHELSFPCGMEVGSGSDQVKESRGVADLSPIDTMRSSGMTADGGVKKARILKRTTTDLGSENSVMGEKKKKKRKDTGREMSSEHPQKRLATGKVGTPMRKVAGKSTLIGLAPREDFQVEYQRKSVGTSNSSTESIATLLTVETGNSDIELPQLLSDLQALALDPFHGVERNSPAIVQLFFLRFRSLVFQKSLVLSPPAEAESVEVGPTKSSSGVGAFGSIPGEHARDLSSSKPAKSIVRPMDPTKAGRKRGPSDRQEEIAAKKLKKINAIKSLAVEKKASQKSSENRRVEGRDSVAPAPPKSFRPDPVKKVEPVSKAVNPTMLVMKFPPGTSLPSVAELKAKFARFGPIDQSGLRVFWKSLTCRVVFLHKHDAEAAYRYAVANSSFLGSMNVRCYTRELGVATAEGSDSGKSRGDDNTNESPRVKDPAVIQRPASGLVNHPLPKPAVQLKSCLKKSSGDESGQVAGGGAISSKGISRVKFMLVEDESSRGEQLMVGNRNNINNNASIADGAPSSVGMDFISKNFQKVSPPSPSPLPPQFANAPHNNFHRLEIAPWNAHNPINSLPAPPSGGTSVDISQPFLSLLTRCNDIVTNVTGLLGYVPYHPL</sequence>
<dbReference type="PROSITE" id="PS50812">
    <property type="entry name" value="PWWP"/>
    <property type="match status" value="1"/>
</dbReference>
<dbReference type="PANTHER" id="PTHR10688">
    <property type="entry name" value="PWWP DOMAIN-CONTAINING PROTEIN"/>
    <property type="match status" value="1"/>
</dbReference>
<evidence type="ECO:0000256" key="1">
    <source>
        <dbReference type="ARBA" id="ARBA00023015"/>
    </source>
</evidence>
<reference evidence="7" key="1">
    <citation type="submission" date="2020-12" db="EMBL/GenBank/DDBJ databases">
        <title>WGS assembly of Carya illinoinensis cv. Pawnee.</title>
        <authorList>
            <person name="Platts A."/>
            <person name="Shu S."/>
            <person name="Wright S."/>
            <person name="Barry K."/>
            <person name="Edger P."/>
            <person name="Pires J.C."/>
            <person name="Schmutz J."/>
        </authorList>
    </citation>
    <scope>NUCLEOTIDE SEQUENCE</scope>
    <source>
        <tissue evidence="7">Leaf</tissue>
    </source>
</reference>
<feature type="compositionally biased region" description="Basic and acidic residues" evidence="5">
    <location>
        <begin position="653"/>
        <end position="663"/>
    </location>
</feature>
<dbReference type="GO" id="GO:0035098">
    <property type="term" value="C:ESC/E(Z) complex"/>
    <property type="evidence" value="ECO:0007669"/>
    <property type="project" value="UniProtKB-ARBA"/>
</dbReference>
<comment type="caution">
    <text evidence="7">The sequence shown here is derived from an EMBL/GenBank/DDBJ whole genome shotgun (WGS) entry which is preliminary data.</text>
</comment>
<feature type="region of interest" description="Disordered" evidence="5">
    <location>
        <begin position="980"/>
        <end position="1002"/>
    </location>
</feature>
<dbReference type="Proteomes" id="UP000811609">
    <property type="component" value="Chromosome 8"/>
</dbReference>
<dbReference type="GO" id="GO:2000028">
    <property type="term" value="P:regulation of photoperiodism, flowering"/>
    <property type="evidence" value="ECO:0007669"/>
    <property type="project" value="UniProtKB-ARBA"/>
</dbReference>
<keyword evidence="2" id="KW-0804">Transcription</keyword>
<keyword evidence="3" id="KW-0539">Nucleus</keyword>
<evidence type="ECO:0000259" key="6">
    <source>
        <dbReference type="PROSITE" id="PS50812"/>
    </source>
</evidence>
<name>A0A8T1PZ08_CARIL</name>
<dbReference type="GO" id="GO:0006355">
    <property type="term" value="P:regulation of DNA-templated transcription"/>
    <property type="evidence" value="ECO:0007669"/>
    <property type="project" value="UniProtKB-ARBA"/>
</dbReference>
<dbReference type="SMART" id="SM00293">
    <property type="entry name" value="PWWP"/>
    <property type="match status" value="1"/>
</dbReference>
<proteinExistence type="inferred from homology"/>
<dbReference type="InterPro" id="IPR000313">
    <property type="entry name" value="PWWP_dom"/>
</dbReference>
<gene>
    <name evidence="7" type="ORF">CIPAW_08G163000</name>
</gene>
<feature type="compositionally biased region" description="Polar residues" evidence="5">
    <location>
        <begin position="425"/>
        <end position="439"/>
    </location>
</feature>
<feature type="region of interest" description="Disordered" evidence="5">
    <location>
        <begin position="633"/>
        <end position="668"/>
    </location>
</feature>
<evidence type="ECO:0000256" key="4">
    <source>
        <dbReference type="ARBA" id="ARBA00060746"/>
    </source>
</evidence>
<evidence type="ECO:0000256" key="3">
    <source>
        <dbReference type="ARBA" id="ARBA00023242"/>
    </source>
</evidence>
<dbReference type="CDD" id="cd05162">
    <property type="entry name" value="PWWP"/>
    <property type="match status" value="1"/>
</dbReference>
<dbReference type="GO" id="GO:0040029">
    <property type="term" value="P:epigenetic regulation of gene expression"/>
    <property type="evidence" value="ECO:0007669"/>
    <property type="project" value="UniProtKB-ARBA"/>
</dbReference>
<keyword evidence="8" id="KW-1185">Reference proteome</keyword>
<feature type="compositionally biased region" description="Basic and acidic residues" evidence="5">
    <location>
        <begin position="985"/>
        <end position="1002"/>
    </location>
</feature>
<keyword evidence="1" id="KW-0805">Transcription regulation</keyword>
<evidence type="ECO:0000313" key="7">
    <source>
        <dbReference type="EMBL" id="KAG6646002.1"/>
    </source>
</evidence>
<comment type="similarity">
    <text evidence="4">Belongs to the PDP family.</text>
</comment>
<evidence type="ECO:0000256" key="5">
    <source>
        <dbReference type="SAM" id="MobiDB-lite"/>
    </source>
</evidence>
<feature type="domain" description="PWWP" evidence="6">
    <location>
        <begin position="169"/>
        <end position="230"/>
    </location>
</feature>
<dbReference type="FunFam" id="2.30.30.140:FF:000115">
    <property type="entry name" value="Tudor/PWWP/MBT superfamily protein"/>
    <property type="match status" value="1"/>
</dbReference>
<evidence type="ECO:0000313" key="8">
    <source>
        <dbReference type="Proteomes" id="UP000811609"/>
    </source>
</evidence>
<dbReference type="InterPro" id="IPR052657">
    <property type="entry name" value="PDP_family_Arabidopsis"/>
</dbReference>
<feature type="region of interest" description="Disordered" evidence="5">
    <location>
        <begin position="417"/>
        <end position="439"/>
    </location>
</feature>
<organism evidence="7 8">
    <name type="scientific">Carya illinoinensis</name>
    <name type="common">Pecan</name>
    <dbReference type="NCBI Taxonomy" id="32201"/>
    <lineage>
        <taxon>Eukaryota</taxon>
        <taxon>Viridiplantae</taxon>
        <taxon>Streptophyta</taxon>
        <taxon>Embryophyta</taxon>
        <taxon>Tracheophyta</taxon>
        <taxon>Spermatophyta</taxon>
        <taxon>Magnoliopsida</taxon>
        <taxon>eudicotyledons</taxon>
        <taxon>Gunneridae</taxon>
        <taxon>Pentapetalae</taxon>
        <taxon>rosids</taxon>
        <taxon>fabids</taxon>
        <taxon>Fagales</taxon>
        <taxon>Juglandaceae</taxon>
        <taxon>Carya</taxon>
    </lineage>
</organism>
<feature type="compositionally biased region" description="Basic and acidic residues" evidence="5">
    <location>
        <begin position="852"/>
        <end position="870"/>
    </location>
</feature>
<feature type="region of interest" description="Disordered" evidence="5">
    <location>
        <begin position="775"/>
        <end position="834"/>
    </location>
</feature>
<dbReference type="EMBL" id="CM031816">
    <property type="protein sequence ID" value="KAG6646002.1"/>
    <property type="molecule type" value="Genomic_DNA"/>
</dbReference>
<accession>A0A8T1PZ08</accession>
<protein>
    <recommendedName>
        <fullName evidence="6">PWWP domain-containing protein</fullName>
    </recommendedName>
</protein>
<evidence type="ECO:0000256" key="2">
    <source>
        <dbReference type="ARBA" id="ARBA00023163"/>
    </source>
</evidence>
<dbReference type="PANTHER" id="PTHR10688:SF5">
    <property type="entry name" value="PWWP DOMAIN-CONTAINING PROTEIN 1-RELATED"/>
    <property type="match status" value="1"/>
</dbReference>
<feature type="region of interest" description="Disordered" evidence="5">
    <location>
        <begin position="852"/>
        <end position="886"/>
    </location>
</feature>
<dbReference type="AlphaFoldDB" id="A0A8T1PZ08"/>